<evidence type="ECO:0000313" key="9">
    <source>
        <dbReference type="Proteomes" id="UP001194696"/>
    </source>
</evidence>
<dbReference type="SUPFAM" id="SSF81995">
    <property type="entry name" value="beta-sandwich domain of Sec23/24"/>
    <property type="match status" value="1"/>
</dbReference>
<dbReference type="SUPFAM" id="SSF46785">
    <property type="entry name" value="Winged helix' DNA-binding domain"/>
    <property type="match status" value="1"/>
</dbReference>
<dbReference type="EMBL" id="JAAAIM010000062">
    <property type="protein sequence ID" value="KAG0296267.1"/>
    <property type="molecule type" value="Genomic_DNA"/>
</dbReference>
<feature type="compositionally biased region" description="Low complexity" evidence="6">
    <location>
        <begin position="738"/>
        <end position="755"/>
    </location>
</feature>
<sequence>MFNSATQQQQQQQQQQHQQQAQQILQLQQLQHLQQLQQNQQLQLLQQYQQLQNAGVTLDATAALSALNSLTSANNPTTSASSVALQPVSTTASQSVSTVARPANTSTTTKAKGRSGTVSTTGNAASPSTSQSLQSLQPLTRATNKSARGNVTNFLSKLYNIVGNPSSNDLIHWSEDGDSFIVTDQIRFAKEVLPKFFKHNLFTSFVRQLNMYDFHKVPHLQQGVLMPESDSEYCEFNNPHFQRDQPDLLHLVERKKASSAVNNTKTGQDSLMGTITGGSGVGVNMSGDDVDGDRGGGGGGGGGADGIGGVNKRDALTLDLGHIVKEVNAIKRHQVAISTDLRNIERDHQSLWQESIQARERHQRQQETIDKILRFLASVFSGEKRAIVPNKKARLRITDGETALRDSGVTNPRQLVEAEDEDEEEDLDEDEGAEEIVLSGSKRKRDQADVGNDSHKSTFNISELTPHTLAMFSNANQTPQKKPLTTTTTTTATSTARLPTIPTLSSAATHNLTFNSQIPDYLLPSLLNYAQQNANKANNSNNNNNNSNINTTSASDTKAALGGLQFDPSKFTLPKTLHPNILTSPVHHDMLQSISRANARDTTQNAQSLAPPLPPPNPSSLSSALLAAPTFNQTPAGAHITKGVDQITMDQERLQQSLDALGQHGLNIDNFDLDDDFDDGGDDSYLALANSFGTGAYPDLGSFQDAIGGYDGFNQNQDTTTQFNQLQDFLATHPVSLTNSSPSPAPTISAPTNSAVPSWSINNNNNNNNNTSNDNFHVGANPRLTTVGEDGSLEELLDLGLS</sequence>
<keyword evidence="4" id="KW-0539">Nucleus</keyword>
<feature type="domain" description="HSF-type DNA-binding" evidence="7">
    <location>
        <begin position="150"/>
        <end position="255"/>
    </location>
</feature>
<reference evidence="8 9" key="1">
    <citation type="journal article" date="2020" name="Fungal Divers.">
        <title>Resolving the Mortierellaceae phylogeny through synthesis of multi-gene phylogenetics and phylogenomics.</title>
        <authorList>
            <person name="Vandepol N."/>
            <person name="Liber J."/>
            <person name="Desiro A."/>
            <person name="Na H."/>
            <person name="Kennedy M."/>
            <person name="Barry K."/>
            <person name="Grigoriev I.V."/>
            <person name="Miller A.N."/>
            <person name="O'Donnell K."/>
            <person name="Stajich J.E."/>
            <person name="Bonito G."/>
        </authorList>
    </citation>
    <scope>NUCLEOTIDE SEQUENCE [LARGE SCALE GENOMIC DNA]</scope>
    <source>
        <strain evidence="8 9">AD045</strain>
    </source>
</reference>
<feature type="region of interest" description="Disordered" evidence="6">
    <location>
        <begin position="599"/>
        <end position="622"/>
    </location>
</feature>
<proteinExistence type="inferred from homology"/>
<feature type="compositionally biased region" description="Low complexity" evidence="6">
    <location>
        <begin position="762"/>
        <end position="775"/>
    </location>
</feature>
<comment type="subcellular location">
    <subcellularLocation>
        <location evidence="1">Nucleus</location>
    </subcellularLocation>
</comment>
<name>A0ABQ7KD72_9FUNG</name>
<feature type="compositionally biased region" description="Acidic residues" evidence="6">
    <location>
        <begin position="417"/>
        <end position="434"/>
    </location>
</feature>
<evidence type="ECO:0000256" key="3">
    <source>
        <dbReference type="ARBA" id="ARBA00023125"/>
    </source>
</evidence>
<evidence type="ECO:0000256" key="1">
    <source>
        <dbReference type="ARBA" id="ARBA00004123"/>
    </source>
</evidence>
<evidence type="ECO:0000313" key="8">
    <source>
        <dbReference type="EMBL" id="KAG0296267.1"/>
    </source>
</evidence>
<evidence type="ECO:0000256" key="6">
    <source>
        <dbReference type="SAM" id="MobiDB-lite"/>
    </source>
</evidence>
<feature type="compositionally biased region" description="Basic and acidic residues" evidence="6">
    <location>
        <begin position="446"/>
        <end position="456"/>
    </location>
</feature>
<dbReference type="SMART" id="SM00415">
    <property type="entry name" value="HSF"/>
    <property type="match status" value="1"/>
</dbReference>
<comment type="caution">
    <text evidence="8">The sequence shown here is derived from an EMBL/GenBank/DDBJ whole genome shotgun (WGS) entry which is preliminary data.</text>
</comment>
<protein>
    <submittedName>
        <fullName evidence="8">Stress-responsive transcription factor hsf1</fullName>
    </submittedName>
</protein>
<evidence type="ECO:0000256" key="2">
    <source>
        <dbReference type="ARBA" id="ARBA00006403"/>
    </source>
</evidence>
<dbReference type="Gene3D" id="1.10.10.10">
    <property type="entry name" value="Winged helix-like DNA-binding domain superfamily/Winged helix DNA-binding domain"/>
    <property type="match status" value="1"/>
</dbReference>
<keyword evidence="9" id="KW-1185">Reference proteome</keyword>
<feature type="region of interest" description="Disordered" evidence="6">
    <location>
        <begin position="735"/>
        <end position="789"/>
    </location>
</feature>
<feature type="compositionally biased region" description="Low complexity" evidence="6">
    <location>
        <begin position="126"/>
        <end position="140"/>
    </location>
</feature>
<feature type="region of interest" description="Disordered" evidence="6">
    <location>
        <begin position="403"/>
        <end position="459"/>
    </location>
</feature>
<evidence type="ECO:0000259" key="7">
    <source>
        <dbReference type="SMART" id="SM00415"/>
    </source>
</evidence>
<evidence type="ECO:0000256" key="4">
    <source>
        <dbReference type="ARBA" id="ARBA00023242"/>
    </source>
</evidence>
<feature type="region of interest" description="Disordered" evidence="6">
    <location>
        <begin position="535"/>
        <end position="554"/>
    </location>
</feature>
<dbReference type="PANTHER" id="PTHR10015">
    <property type="entry name" value="HEAT SHOCK TRANSCRIPTION FACTOR"/>
    <property type="match status" value="1"/>
</dbReference>
<dbReference type="PANTHER" id="PTHR10015:SF427">
    <property type="entry name" value="HEAT SHOCK FACTOR PROTEIN"/>
    <property type="match status" value="1"/>
</dbReference>
<keyword evidence="3" id="KW-0238">DNA-binding</keyword>
<gene>
    <name evidence="8" type="primary">HSF1_1</name>
    <name evidence="8" type="ORF">BGZ96_009913</name>
</gene>
<accession>A0ABQ7KD72</accession>
<organism evidence="8 9">
    <name type="scientific">Linnemannia gamsii</name>
    <dbReference type="NCBI Taxonomy" id="64522"/>
    <lineage>
        <taxon>Eukaryota</taxon>
        <taxon>Fungi</taxon>
        <taxon>Fungi incertae sedis</taxon>
        <taxon>Mucoromycota</taxon>
        <taxon>Mortierellomycotina</taxon>
        <taxon>Mortierellomycetes</taxon>
        <taxon>Mortierellales</taxon>
        <taxon>Mortierellaceae</taxon>
        <taxon>Linnemannia</taxon>
    </lineage>
</organism>
<dbReference type="InterPro" id="IPR036390">
    <property type="entry name" value="WH_DNA-bd_sf"/>
</dbReference>
<dbReference type="Proteomes" id="UP001194696">
    <property type="component" value="Unassembled WGS sequence"/>
</dbReference>
<feature type="region of interest" description="Disordered" evidence="6">
    <location>
        <begin position="92"/>
        <end position="142"/>
    </location>
</feature>
<comment type="similarity">
    <text evidence="2 5">Belongs to the HSF family.</text>
</comment>
<dbReference type="InterPro" id="IPR036388">
    <property type="entry name" value="WH-like_DNA-bd_sf"/>
</dbReference>
<dbReference type="PRINTS" id="PR00056">
    <property type="entry name" value="HSFDOMAIN"/>
</dbReference>
<feature type="compositionally biased region" description="Polar residues" evidence="6">
    <location>
        <begin position="103"/>
        <end position="125"/>
    </location>
</feature>
<dbReference type="Pfam" id="PF00447">
    <property type="entry name" value="HSF_DNA-bind"/>
    <property type="match status" value="1"/>
</dbReference>
<dbReference type="InterPro" id="IPR000232">
    <property type="entry name" value="HSF_DNA-bd"/>
</dbReference>
<evidence type="ECO:0000256" key="5">
    <source>
        <dbReference type="RuleBase" id="RU004020"/>
    </source>
</evidence>